<dbReference type="GO" id="GO:0005525">
    <property type="term" value="F:GTP binding"/>
    <property type="evidence" value="ECO:0007669"/>
    <property type="project" value="InterPro"/>
</dbReference>
<dbReference type="PANTHER" id="PTHR42708">
    <property type="entry name" value="ATP/GTP-BINDING PROTEIN-RELATED"/>
    <property type="match status" value="1"/>
</dbReference>
<dbReference type="EMBL" id="CM001555">
    <property type="protein sequence ID" value="EJG06615.1"/>
    <property type="molecule type" value="Genomic_DNA"/>
</dbReference>
<dbReference type="GO" id="GO:0003924">
    <property type="term" value="F:GTPase activity"/>
    <property type="evidence" value="ECO:0007669"/>
    <property type="project" value="InterPro"/>
</dbReference>
<dbReference type="NCBIfam" id="TIGR00231">
    <property type="entry name" value="small_GTP"/>
    <property type="match status" value="1"/>
</dbReference>
<dbReference type="Pfam" id="PF00009">
    <property type="entry name" value="GTP_EFTU"/>
    <property type="match status" value="1"/>
</dbReference>
<dbReference type="Proteomes" id="UP000005095">
    <property type="component" value="Chromosome"/>
</dbReference>
<feature type="domain" description="Tr-type G" evidence="1">
    <location>
        <begin position="222"/>
        <end position="382"/>
    </location>
</feature>
<sequence length="390" mass="42898">MIYTGITALDEMIGGGVPRGKRVLFSLAPGVEGQQFMFSALKCAHRMGKRCLVIVPHTSAEAFLADLSATPYGMEADERLIFLDSLAFEEIEANSRTPEAECAAWKEQIDTICRSGPINAIFLYCNRLCDEIGTEHALALFFGRSLKEGATLFVEYLNLYDEGHLDDLTASCLFDLVLSIGEGYGNILFFNHFMVRHVTWTSLPPRQIPYMIREDSSVAPQIPKIVVTGPTDAGKTTFIQTVSENWVSSDRIGISGSATTVAMDFGHPLVSCRGFDITLVGTPGQEHFGPIITHLLTNATGVIFVVDGTRTESLSRGLDILGTVRRMGIPFVVAVNKREMPGQISDATLRTLLRLSERTPLYHLSALNREEAMGVIDALIMLITRETFLE</sequence>
<dbReference type="SUPFAM" id="SSF52540">
    <property type="entry name" value="P-loop containing nucleoside triphosphate hydrolases"/>
    <property type="match status" value="1"/>
</dbReference>
<dbReference type="InterPro" id="IPR005225">
    <property type="entry name" value="Small_GTP-bd"/>
</dbReference>
<dbReference type="OrthoDB" id="49590at2157"/>
<gene>
    <name evidence="2" type="ORF">Metli_0648</name>
</gene>
<dbReference type="HOGENOM" id="CLU_039376_0_0_2"/>
<evidence type="ECO:0000259" key="1">
    <source>
        <dbReference type="Pfam" id="PF00009"/>
    </source>
</evidence>
<dbReference type="PANTHER" id="PTHR42708:SF1">
    <property type="entry name" value="GLIDING MOTILITY PROTEIN MGLA"/>
    <property type="match status" value="1"/>
</dbReference>
<keyword evidence="3" id="KW-1185">Reference proteome</keyword>
<evidence type="ECO:0000313" key="2">
    <source>
        <dbReference type="EMBL" id="EJG06615.1"/>
    </source>
</evidence>
<protein>
    <submittedName>
        <fullName evidence="2">Small GTP-binding protein</fullName>
    </submittedName>
</protein>
<dbReference type="CDD" id="cd00882">
    <property type="entry name" value="Ras_like_GTPase"/>
    <property type="match status" value="1"/>
</dbReference>
<reference evidence="2 3" key="1">
    <citation type="submission" date="2011-08" db="EMBL/GenBank/DDBJ databases">
        <title>The complete genome of Methanofollis liminatans DSM 4140.</title>
        <authorList>
            <consortium name="US DOE Joint Genome Institute (JGI-PGF)"/>
            <person name="Lucas S."/>
            <person name="Han J."/>
            <person name="Lapidus A."/>
            <person name="Bruce D."/>
            <person name="Goodwin L."/>
            <person name="Pitluck S."/>
            <person name="Peters L."/>
            <person name="Kyrpides N."/>
            <person name="Mavromatis K."/>
            <person name="Ivanova N."/>
            <person name="Mikhailova N."/>
            <person name="Lu M."/>
            <person name="Detter J.C."/>
            <person name="Tapia R."/>
            <person name="Han C."/>
            <person name="Land M."/>
            <person name="Hauser L."/>
            <person name="Markowitz V."/>
            <person name="Cheng J.-F."/>
            <person name="Hugenholtz P."/>
            <person name="Woyke T."/>
            <person name="Wu D."/>
            <person name="Spring S."/>
            <person name="Schuler E."/>
            <person name="Brambilla E."/>
            <person name="Klenk H.-P."/>
            <person name="Eisen J.A."/>
        </authorList>
    </citation>
    <scope>NUCLEOTIDE SEQUENCE [LARGE SCALE GENOMIC DNA]</scope>
    <source>
        <strain evidence="2 3">DSM 4140</strain>
    </source>
</reference>
<proteinExistence type="predicted"/>
<dbReference type="Gene3D" id="3.40.50.300">
    <property type="entry name" value="P-loop containing nucleotide triphosphate hydrolases"/>
    <property type="match status" value="2"/>
</dbReference>
<dbReference type="InterPro" id="IPR027417">
    <property type="entry name" value="P-loop_NTPase"/>
</dbReference>
<accession>J1L1R2</accession>
<dbReference type="InterPro" id="IPR052705">
    <property type="entry name" value="Gliding_Motility_GTPase"/>
</dbReference>
<dbReference type="RefSeq" id="WP_004037961.1">
    <property type="nucleotide sequence ID" value="NZ_CM001555.1"/>
</dbReference>
<dbReference type="InterPro" id="IPR000795">
    <property type="entry name" value="T_Tr_GTP-bd_dom"/>
</dbReference>
<organism evidence="2 3">
    <name type="scientific">Methanofollis liminatans DSM 4140</name>
    <dbReference type="NCBI Taxonomy" id="28892"/>
    <lineage>
        <taxon>Archaea</taxon>
        <taxon>Methanobacteriati</taxon>
        <taxon>Methanobacteriota</taxon>
        <taxon>Stenosarchaea group</taxon>
        <taxon>Methanomicrobia</taxon>
        <taxon>Methanomicrobiales</taxon>
        <taxon>Methanomicrobiaceae</taxon>
        <taxon>Methanofollis</taxon>
    </lineage>
</organism>
<name>J1L1R2_9EURY</name>
<evidence type="ECO:0000313" key="3">
    <source>
        <dbReference type="Proteomes" id="UP000005095"/>
    </source>
</evidence>
<dbReference type="STRING" id="28892.Metli_0648"/>
<dbReference type="AlphaFoldDB" id="J1L1R2"/>